<evidence type="ECO:0000313" key="2">
    <source>
        <dbReference type="EMBL" id="GLA79980.1"/>
    </source>
</evidence>
<proteinExistence type="predicted"/>
<dbReference type="Proteomes" id="UP001144157">
    <property type="component" value="Unassembled WGS sequence"/>
</dbReference>
<evidence type="ECO:0000256" key="1">
    <source>
        <dbReference type="SAM" id="MobiDB-lite"/>
    </source>
</evidence>
<name>A0A9W6EI52_ASPTU</name>
<reference evidence="2" key="1">
    <citation type="submission" date="2022-07" db="EMBL/GenBank/DDBJ databases">
        <title>Taxonomy of Aspergillus series Nigri: significant species reduction supported by multi-species coalescent approaches.</title>
        <authorList>
            <person name="Bian C."/>
            <person name="Kusuya Y."/>
            <person name="Sklenar F."/>
            <person name="D'hooge E."/>
            <person name="Yaguchi T."/>
            <person name="Takahashi H."/>
            <person name="Hubka V."/>
        </authorList>
    </citation>
    <scope>NUCLEOTIDE SEQUENCE</scope>
    <source>
        <strain evidence="2">IFM 56815</strain>
    </source>
</reference>
<sequence length="172" mass="18741">MARHKSRYISRLNQVVRAESDRLKRRGSRRPSSISSTLSSAADPRQRAAAGRAKRIVTDTTIVPLATDDSSPETLPQIDCLRLDDTQNNVLAHLKGWPQDPQEDQLTILEPNSQLFFGSKNGSFMLSDSSLTGQVTSSNCSDIMDFLNFDSFPDDGSPASAASDCIDSGALH</sequence>
<comment type="caution">
    <text evidence="2">The sequence shown here is derived from an EMBL/GenBank/DDBJ whole genome shotgun (WGS) entry which is preliminary data.</text>
</comment>
<dbReference type="EMBL" id="BRPE01000001">
    <property type="protein sequence ID" value="GLA79980.1"/>
    <property type="molecule type" value="Genomic_DNA"/>
</dbReference>
<feature type="compositionally biased region" description="Low complexity" evidence="1">
    <location>
        <begin position="30"/>
        <end position="40"/>
    </location>
</feature>
<evidence type="ECO:0000313" key="3">
    <source>
        <dbReference type="Proteomes" id="UP001144157"/>
    </source>
</evidence>
<protein>
    <submittedName>
        <fullName evidence="2">Uncharacterized protein</fullName>
    </submittedName>
</protein>
<gene>
    <name evidence="2" type="ORF">AtubIFM56815_000785</name>
</gene>
<dbReference type="AlphaFoldDB" id="A0A9W6EI52"/>
<organism evidence="2 3">
    <name type="scientific">Aspergillus tubingensis</name>
    <dbReference type="NCBI Taxonomy" id="5068"/>
    <lineage>
        <taxon>Eukaryota</taxon>
        <taxon>Fungi</taxon>
        <taxon>Dikarya</taxon>
        <taxon>Ascomycota</taxon>
        <taxon>Pezizomycotina</taxon>
        <taxon>Eurotiomycetes</taxon>
        <taxon>Eurotiomycetidae</taxon>
        <taxon>Eurotiales</taxon>
        <taxon>Aspergillaceae</taxon>
        <taxon>Aspergillus</taxon>
        <taxon>Aspergillus subgen. Circumdati</taxon>
    </lineage>
</organism>
<accession>A0A9W6EI52</accession>
<feature type="region of interest" description="Disordered" evidence="1">
    <location>
        <begin position="19"/>
        <end position="53"/>
    </location>
</feature>